<organism evidence="1 2">
    <name type="scientific">Calycina marina</name>
    <dbReference type="NCBI Taxonomy" id="1763456"/>
    <lineage>
        <taxon>Eukaryota</taxon>
        <taxon>Fungi</taxon>
        <taxon>Dikarya</taxon>
        <taxon>Ascomycota</taxon>
        <taxon>Pezizomycotina</taxon>
        <taxon>Leotiomycetes</taxon>
        <taxon>Helotiales</taxon>
        <taxon>Pezizellaceae</taxon>
        <taxon>Calycina</taxon>
    </lineage>
</organism>
<accession>A0A9P7Z6Z1</accession>
<gene>
    <name evidence="1" type="ORF">BJ878DRAFT_312113</name>
</gene>
<dbReference type="AlphaFoldDB" id="A0A9P7Z6Z1"/>
<proteinExistence type="predicted"/>
<dbReference type="Proteomes" id="UP000887226">
    <property type="component" value="Unassembled WGS sequence"/>
</dbReference>
<evidence type="ECO:0000313" key="1">
    <source>
        <dbReference type="EMBL" id="KAG9246095.1"/>
    </source>
</evidence>
<reference evidence="1" key="1">
    <citation type="journal article" date="2021" name="IMA Fungus">
        <title>Genomic characterization of three marine fungi, including Emericellopsis atlantica sp. nov. with signatures of a generalist lifestyle and marine biomass degradation.</title>
        <authorList>
            <person name="Hagestad O.C."/>
            <person name="Hou L."/>
            <person name="Andersen J.H."/>
            <person name="Hansen E.H."/>
            <person name="Altermark B."/>
            <person name="Li C."/>
            <person name="Kuhnert E."/>
            <person name="Cox R.J."/>
            <person name="Crous P.W."/>
            <person name="Spatafora J.W."/>
            <person name="Lail K."/>
            <person name="Amirebrahimi M."/>
            <person name="Lipzen A."/>
            <person name="Pangilinan J."/>
            <person name="Andreopoulos W."/>
            <person name="Hayes R.D."/>
            <person name="Ng V."/>
            <person name="Grigoriev I.V."/>
            <person name="Jackson S.A."/>
            <person name="Sutton T.D.S."/>
            <person name="Dobson A.D.W."/>
            <person name="Rama T."/>
        </authorList>
    </citation>
    <scope>NUCLEOTIDE SEQUENCE</scope>
    <source>
        <strain evidence="1">TRa3180A</strain>
    </source>
</reference>
<dbReference type="OrthoDB" id="5362512at2759"/>
<sequence length="127" mass="13608">MPTMAGIASELLKRKESAFLAGLWKDSPSFDLAWHAPPLGSGLNPRKTRRPSDYRAPSCLWASNNGEISTRAMSHVTGLTSDQEVINDVSVTRSVLTYAASNFATPANTIGGKQGRGSGIIYQLGKE</sequence>
<comment type="caution">
    <text evidence="1">The sequence shown here is derived from an EMBL/GenBank/DDBJ whole genome shotgun (WGS) entry which is preliminary data.</text>
</comment>
<protein>
    <submittedName>
        <fullName evidence="1">Uncharacterized protein</fullName>
    </submittedName>
</protein>
<dbReference type="EMBL" id="MU253817">
    <property type="protein sequence ID" value="KAG9246095.1"/>
    <property type="molecule type" value="Genomic_DNA"/>
</dbReference>
<evidence type="ECO:0000313" key="2">
    <source>
        <dbReference type="Proteomes" id="UP000887226"/>
    </source>
</evidence>
<keyword evidence="2" id="KW-1185">Reference proteome</keyword>
<name>A0A9P7Z6Z1_9HELO</name>